<gene>
    <name evidence="1" type="ORF">LCGC14_0858400</name>
</gene>
<comment type="caution">
    <text evidence="1">The sequence shown here is derived from an EMBL/GenBank/DDBJ whole genome shotgun (WGS) entry which is preliminary data.</text>
</comment>
<evidence type="ECO:0000313" key="1">
    <source>
        <dbReference type="EMBL" id="KKN28028.1"/>
    </source>
</evidence>
<proteinExistence type="predicted"/>
<protein>
    <submittedName>
        <fullName evidence="1">Uncharacterized protein</fullName>
    </submittedName>
</protein>
<sequence length="168" mass="19334">MALQVKLPGDSDRRVCNPERDLIWALPRIIEKAIGDIGTASTQKEFAWQLRAMLLKHGLVVDGKIAFFGERTGDANFMDGFEEFIKKFGAVWHYLRDDPKGEGLARLQELFKEPRFAPFRLLISLFVMRRLMAEVPYWICQVEASSKEPPRPEIERITEAVDELLSQL</sequence>
<organism evidence="1">
    <name type="scientific">marine sediment metagenome</name>
    <dbReference type="NCBI Taxonomy" id="412755"/>
    <lineage>
        <taxon>unclassified sequences</taxon>
        <taxon>metagenomes</taxon>
        <taxon>ecological metagenomes</taxon>
    </lineage>
</organism>
<reference evidence="1" key="1">
    <citation type="journal article" date="2015" name="Nature">
        <title>Complex archaea that bridge the gap between prokaryotes and eukaryotes.</title>
        <authorList>
            <person name="Spang A."/>
            <person name="Saw J.H."/>
            <person name="Jorgensen S.L."/>
            <person name="Zaremba-Niedzwiedzka K."/>
            <person name="Martijn J."/>
            <person name="Lind A.E."/>
            <person name="van Eijk R."/>
            <person name="Schleper C."/>
            <person name="Guy L."/>
            <person name="Ettema T.J."/>
        </authorList>
    </citation>
    <scope>NUCLEOTIDE SEQUENCE</scope>
</reference>
<accession>A0A0F9SF67</accession>
<name>A0A0F9SF67_9ZZZZ</name>
<dbReference type="AlphaFoldDB" id="A0A0F9SF67"/>
<dbReference type="EMBL" id="LAZR01002595">
    <property type="protein sequence ID" value="KKN28028.1"/>
    <property type="molecule type" value="Genomic_DNA"/>
</dbReference>